<keyword evidence="2 8" id="KW-0813">Transport</keyword>
<feature type="region of interest" description="Disordered" evidence="9">
    <location>
        <begin position="662"/>
        <end position="746"/>
    </location>
</feature>
<feature type="transmembrane region" description="Helical" evidence="10">
    <location>
        <begin position="371"/>
        <end position="389"/>
    </location>
</feature>
<comment type="subcellular location">
    <subcellularLocation>
        <location evidence="1">Membrane</location>
        <topology evidence="1">Multi-pass membrane protein</topology>
    </subcellularLocation>
</comment>
<feature type="compositionally biased region" description="Acidic residues" evidence="9">
    <location>
        <begin position="518"/>
        <end position="535"/>
    </location>
</feature>
<reference evidence="12 13" key="1">
    <citation type="submission" date="2023-01" db="EMBL/GenBank/DDBJ databases">
        <title>Analysis of 21 Apiospora genomes using comparative genomics revels a genus with tremendous synthesis potential of carbohydrate active enzymes and secondary metabolites.</title>
        <authorList>
            <person name="Sorensen T."/>
        </authorList>
    </citation>
    <scope>NUCLEOTIDE SEQUENCE [LARGE SCALE GENOMIC DNA]</scope>
    <source>
        <strain evidence="12 13">CBS 20057</strain>
    </source>
</reference>
<evidence type="ECO:0000256" key="4">
    <source>
        <dbReference type="ARBA" id="ARBA00022989"/>
    </source>
</evidence>
<dbReference type="InterPro" id="IPR013099">
    <property type="entry name" value="K_chnl_dom"/>
</dbReference>
<keyword evidence="6 10" id="KW-0472">Membrane</keyword>
<feature type="domain" description="Potassium channel" evidence="11">
    <location>
        <begin position="381"/>
        <end position="457"/>
    </location>
</feature>
<accession>A0ABR1S0U0</accession>
<evidence type="ECO:0000256" key="10">
    <source>
        <dbReference type="SAM" id="Phobius"/>
    </source>
</evidence>
<feature type="transmembrane region" description="Helical" evidence="10">
    <location>
        <begin position="55"/>
        <end position="79"/>
    </location>
</feature>
<evidence type="ECO:0000256" key="2">
    <source>
        <dbReference type="ARBA" id="ARBA00022448"/>
    </source>
</evidence>
<feature type="transmembrane region" description="Helical" evidence="10">
    <location>
        <begin position="215"/>
        <end position="233"/>
    </location>
</feature>
<evidence type="ECO:0000256" key="8">
    <source>
        <dbReference type="RuleBase" id="RU003857"/>
    </source>
</evidence>
<dbReference type="PRINTS" id="PR01333">
    <property type="entry name" value="2POREKCHANEL"/>
</dbReference>
<organism evidence="12 13">
    <name type="scientific">Apiospora marii</name>
    <dbReference type="NCBI Taxonomy" id="335849"/>
    <lineage>
        <taxon>Eukaryota</taxon>
        <taxon>Fungi</taxon>
        <taxon>Dikarya</taxon>
        <taxon>Ascomycota</taxon>
        <taxon>Pezizomycotina</taxon>
        <taxon>Sordariomycetes</taxon>
        <taxon>Xylariomycetidae</taxon>
        <taxon>Amphisphaeriales</taxon>
        <taxon>Apiosporaceae</taxon>
        <taxon>Apiospora</taxon>
    </lineage>
</organism>
<dbReference type="PANTHER" id="PTHR11003">
    <property type="entry name" value="POTASSIUM CHANNEL, SUBFAMILY K"/>
    <property type="match status" value="1"/>
</dbReference>
<feature type="compositionally biased region" description="Basic and acidic residues" evidence="9">
    <location>
        <begin position="335"/>
        <end position="346"/>
    </location>
</feature>
<evidence type="ECO:0000256" key="6">
    <source>
        <dbReference type="ARBA" id="ARBA00023136"/>
    </source>
</evidence>
<feature type="region of interest" description="Disordered" evidence="9">
    <location>
        <begin position="325"/>
        <end position="346"/>
    </location>
</feature>
<evidence type="ECO:0000256" key="7">
    <source>
        <dbReference type="ARBA" id="ARBA00023303"/>
    </source>
</evidence>
<feature type="region of interest" description="Disordered" evidence="9">
    <location>
        <begin position="501"/>
        <end position="603"/>
    </location>
</feature>
<feature type="transmembrane region" description="Helical" evidence="10">
    <location>
        <begin position="172"/>
        <end position="195"/>
    </location>
</feature>
<dbReference type="PANTHER" id="PTHR11003:SF301">
    <property type="entry name" value="POTASSIUM CHANNEL PROTEIN"/>
    <property type="match status" value="1"/>
</dbReference>
<dbReference type="SUPFAM" id="SSF81324">
    <property type="entry name" value="Voltage-gated potassium channels"/>
    <property type="match status" value="2"/>
</dbReference>
<feature type="domain" description="Potassium channel" evidence="11">
    <location>
        <begin position="222"/>
        <end position="294"/>
    </location>
</feature>
<comment type="caution">
    <text evidence="12">The sequence shown here is derived from an EMBL/GenBank/DDBJ whole genome shotgun (WGS) entry which is preliminary data.</text>
</comment>
<dbReference type="InterPro" id="IPR003280">
    <property type="entry name" value="2pore_dom_K_chnl"/>
</dbReference>
<feature type="transmembrane region" description="Helical" evidence="10">
    <location>
        <begin position="432"/>
        <end position="452"/>
    </location>
</feature>
<keyword evidence="13" id="KW-1185">Reference proteome</keyword>
<feature type="compositionally biased region" description="Polar residues" evidence="9">
    <location>
        <begin position="536"/>
        <end position="548"/>
    </location>
</feature>
<feature type="transmembrane region" description="Helical" evidence="10">
    <location>
        <begin position="272"/>
        <end position="293"/>
    </location>
</feature>
<name>A0ABR1S0U0_9PEZI</name>
<keyword evidence="7 8" id="KW-0407">Ion channel</keyword>
<feature type="transmembrane region" description="Helical" evidence="10">
    <location>
        <begin position="132"/>
        <end position="152"/>
    </location>
</feature>
<dbReference type="Proteomes" id="UP001396898">
    <property type="component" value="Unassembled WGS sequence"/>
</dbReference>
<feature type="region of interest" description="Disordered" evidence="9">
    <location>
        <begin position="1"/>
        <end position="27"/>
    </location>
</feature>
<evidence type="ECO:0000256" key="9">
    <source>
        <dbReference type="SAM" id="MobiDB-lite"/>
    </source>
</evidence>
<comment type="similarity">
    <text evidence="8">Belongs to the two pore domain potassium channel (TC 1.A.1.8) family.</text>
</comment>
<protein>
    <recommendedName>
        <fullName evidence="11">Potassium channel domain-containing protein</fullName>
    </recommendedName>
</protein>
<evidence type="ECO:0000256" key="1">
    <source>
        <dbReference type="ARBA" id="ARBA00004141"/>
    </source>
</evidence>
<dbReference type="Gene3D" id="1.10.287.70">
    <property type="match status" value="2"/>
</dbReference>
<evidence type="ECO:0000256" key="3">
    <source>
        <dbReference type="ARBA" id="ARBA00022692"/>
    </source>
</evidence>
<keyword evidence="4 10" id="KW-1133">Transmembrane helix</keyword>
<feature type="transmembrane region" description="Helical" evidence="10">
    <location>
        <begin position="99"/>
        <end position="120"/>
    </location>
</feature>
<evidence type="ECO:0000313" key="13">
    <source>
        <dbReference type="Proteomes" id="UP001396898"/>
    </source>
</evidence>
<feature type="compositionally biased region" description="Basic residues" evidence="9">
    <location>
        <begin position="671"/>
        <end position="684"/>
    </location>
</feature>
<sequence length="817" mass="91980">MNEAAELNDNIDSQAQAVDGSDQKGKDGIVDRGPNYLDPIMANNTSSRWWFASSAFPMIAGTLGPVASAFSICALVQYWRKHILPGSDVTKAVFDLRDPIWLTVINAIQLIIAIISNIFLLLNMAKRVRFSVAQPITIVGWYISAILLVALTSTASGSLVVQPEIEYVWSQAFYYGIFAAILYFIVASLMVVTVWGAQSGHYQKDFELSVSQRTLMLQTILFLMYLLVGALVFSKIEEGWDYLDAVYWADITLFTVGYGDFSPLSTLGRALLIPYALVGVISLGLVIGSIRSLMLDRGKRRLDARMLEKERRQLLRRMRRRGKDGVLTPIGDFPRGSEDADKSTQSEWARRQKEFELMRKIQNKASNRRRWTALAVSLSTWLVLWLVGAKIFHECERPYQGWSYFDAFYFCFTGLTTIGYGDLTPVSNSGKAFFVFWSLLALPTMTVLISNAGDTVVRWVRDGTLKLGNITILPGEHGFKMEFESMLKRLSLDGVFKNERIEERPPGFLGASQPADSNEGDEDEDDGEEDIESGDTAETSARQTTERLPSNKDEEKQSPSASNFPDPAHSGKVTFDRAATSKPQKPRPRRNNTDNEYGLPLAGRVESVAREDLPSELPRTRSEYHLVLIDEIARVTKHLQHNPPRKYTFQEWAWYLRLMGEDESSAETHKRPSRKPKKMKRSKNRKDNDEKDEGGDDDSPHQQAGVGDTSKGSQDLEPPTSPISEQPLAKSEAAEGLSSANAEDNSKWSWVGHRSPLMDTREEAEWILDRLEQRLRAELLAIVEEKRGEGGVREATVYERKHEYHLKKRNTVVIGGD</sequence>
<evidence type="ECO:0000256" key="5">
    <source>
        <dbReference type="ARBA" id="ARBA00023065"/>
    </source>
</evidence>
<feature type="transmembrane region" description="Helical" evidence="10">
    <location>
        <begin position="401"/>
        <end position="420"/>
    </location>
</feature>
<dbReference type="Pfam" id="PF07885">
    <property type="entry name" value="Ion_trans_2"/>
    <property type="match status" value="2"/>
</dbReference>
<keyword evidence="5 8" id="KW-0406">Ion transport</keyword>
<evidence type="ECO:0000259" key="11">
    <source>
        <dbReference type="Pfam" id="PF07885"/>
    </source>
</evidence>
<evidence type="ECO:0000313" key="12">
    <source>
        <dbReference type="EMBL" id="KAK8023029.1"/>
    </source>
</evidence>
<dbReference type="EMBL" id="JAQQWI010000009">
    <property type="protein sequence ID" value="KAK8023029.1"/>
    <property type="molecule type" value="Genomic_DNA"/>
</dbReference>
<proteinExistence type="inferred from homology"/>
<keyword evidence="3 8" id="KW-0812">Transmembrane</keyword>
<gene>
    <name evidence="12" type="ORF">PG991_006910</name>
</gene>